<dbReference type="InterPro" id="IPR036397">
    <property type="entry name" value="RNaseH_sf"/>
</dbReference>
<dbReference type="Gene3D" id="3.30.420.10">
    <property type="entry name" value="Ribonuclease H-like superfamily/Ribonuclease H"/>
    <property type="match status" value="1"/>
</dbReference>
<name>A0A9W9Y7A8_9CNID</name>
<keyword evidence="3" id="KW-1185">Reference proteome</keyword>
<protein>
    <recommendedName>
        <fullName evidence="1">Integrase catalytic domain-containing protein</fullName>
    </recommendedName>
</protein>
<dbReference type="GO" id="GO:0003676">
    <property type="term" value="F:nucleic acid binding"/>
    <property type="evidence" value="ECO:0007669"/>
    <property type="project" value="InterPro"/>
</dbReference>
<evidence type="ECO:0000313" key="3">
    <source>
        <dbReference type="Proteomes" id="UP001163046"/>
    </source>
</evidence>
<comment type="caution">
    <text evidence="2">The sequence shown here is derived from an EMBL/GenBank/DDBJ whole genome shotgun (WGS) entry which is preliminary data.</text>
</comment>
<dbReference type="GO" id="GO:0015074">
    <property type="term" value="P:DNA integration"/>
    <property type="evidence" value="ECO:0007669"/>
    <property type="project" value="InterPro"/>
</dbReference>
<dbReference type="PANTHER" id="PTHR46791:SF5">
    <property type="entry name" value="CLR5 DOMAIN-CONTAINING PROTEIN-RELATED"/>
    <property type="match status" value="1"/>
</dbReference>
<proteinExistence type="predicted"/>
<gene>
    <name evidence="2" type="ORF">OS493_036578</name>
</gene>
<dbReference type="OrthoDB" id="2686689at2759"/>
<dbReference type="Proteomes" id="UP001163046">
    <property type="component" value="Unassembled WGS sequence"/>
</dbReference>
<dbReference type="PANTHER" id="PTHR46791">
    <property type="entry name" value="EXPRESSED PROTEIN"/>
    <property type="match status" value="1"/>
</dbReference>
<organism evidence="2 3">
    <name type="scientific">Desmophyllum pertusum</name>
    <dbReference type="NCBI Taxonomy" id="174260"/>
    <lineage>
        <taxon>Eukaryota</taxon>
        <taxon>Metazoa</taxon>
        <taxon>Cnidaria</taxon>
        <taxon>Anthozoa</taxon>
        <taxon>Hexacorallia</taxon>
        <taxon>Scleractinia</taxon>
        <taxon>Caryophylliina</taxon>
        <taxon>Caryophylliidae</taxon>
        <taxon>Desmophyllum</taxon>
    </lineage>
</organism>
<dbReference type="AlphaFoldDB" id="A0A9W9Y7A8"/>
<feature type="domain" description="Integrase catalytic" evidence="1">
    <location>
        <begin position="226"/>
        <end position="407"/>
    </location>
</feature>
<dbReference type="InterPro" id="IPR012337">
    <property type="entry name" value="RNaseH-like_sf"/>
</dbReference>
<dbReference type="PROSITE" id="PS50994">
    <property type="entry name" value="INTEGRASE"/>
    <property type="match status" value="1"/>
</dbReference>
<dbReference type="EMBL" id="MU827839">
    <property type="protein sequence ID" value="KAJ7319176.1"/>
    <property type="molecule type" value="Genomic_DNA"/>
</dbReference>
<dbReference type="InterPro" id="IPR058913">
    <property type="entry name" value="Integrase_dom_put"/>
</dbReference>
<evidence type="ECO:0000259" key="1">
    <source>
        <dbReference type="PROSITE" id="PS50994"/>
    </source>
</evidence>
<dbReference type="SUPFAM" id="SSF53098">
    <property type="entry name" value="Ribonuclease H-like"/>
    <property type="match status" value="1"/>
</dbReference>
<reference evidence="2" key="1">
    <citation type="submission" date="2023-01" db="EMBL/GenBank/DDBJ databases">
        <title>Genome assembly of the deep-sea coral Lophelia pertusa.</title>
        <authorList>
            <person name="Herrera S."/>
            <person name="Cordes E."/>
        </authorList>
    </citation>
    <scope>NUCLEOTIDE SEQUENCE</scope>
    <source>
        <strain evidence="2">USNM1676648</strain>
        <tissue evidence="2">Polyp</tissue>
    </source>
</reference>
<dbReference type="Pfam" id="PF24764">
    <property type="entry name" value="rva_4"/>
    <property type="match status" value="1"/>
</dbReference>
<dbReference type="InterPro" id="IPR001584">
    <property type="entry name" value="Integrase_cat-core"/>
</dbReference>
<evidence type="ECO:0000313" key="2">
    <source>
        <dbReference type="EMBL" id="KAJ7319176.1"/>
    </source>
</evidence>
<sequence length="495" mass="56961">MSEIVREFVTGLLNLVEEINRVLPIQVERQLLETYSSRLEEANGRLRWMLLVLSEAILEGESRNFSDQLAQIKGSLEALQLQIFNKIRSIDSEEYRCQREEGNVGRPRYIITRQQIVYLREFSFKWTEIADLLGVSISTLNRHRVSLGLGSDTMPRFAAIADAELDVLVRDIARRTPFSGIRMVQGEVESQGIHVQRERIRASLHRVDPLNIRARFSHVIERRRYRVPGPNSLWHVDGNHKLIHWKFVVHGGIDGFTRLCVYLACATNNRASTVRDNFLSATVEFGWPSRVRSDHGMENVEVARLMISHRGTGRGSHITGSSVHNQRIERLWRDYFRCVGTIFYNLFYFMENTGILNPDNDTDMFCLHFVFTPLINRALESFKRSWNNHNLSSEGNFTPQQLYVRGMFQRFGTNDPAVRDVFDRDSVDETQYGVDLDVSTPESRSNNDVQVRDVMCPISDVQRTQLEALVQSLLPCPNHGISLYLAAKDFVNANV</sequence>
<accession>A0A9W9Y7A8</accession>